<dbReference type="SUPFAM" id="SSF109854">
    <property type="entry name" value="DinB/YfiT-like putative metalloenzymes"/>
    <property type="match status" value="1"/>
</dbReference>
<evidence type="ECO:0000256" key="3">
    <source>
        <dbReference type="PIRSR" id="PIRSR607837-1"/>
    </source>
</evidence>
<comment type="similarity">
    <text evidence="1">Belongs to the DinB family.</text>
</comment>
<dbReference type="Proteomes" id="UP001139409">
    <property type="component" value="Unassembled WGS sequence"/>
</dbReference>
<dbReference type="PANTHER" id="PTHR37302:SF3">
    <property type="entry name" value="DAMAGE-INDUCIBLE PROTEIN DINB"/>
    <property type="match status" value="1"/>
</dbReference>
<feature type="binding site" evidence="3">
    <location>
        <position position="121"/>
    </location>
    <ligand>
        <name>a divalent metal cation</name>
        <dbReference type="ChEBI" id="CHEBI:60240"/>
    </ligand>
</feature>
<dbReference type="AlphaFoldDB" id="A0A9X1KYZ5"/>
<gene>
    <name evidence="4" type="ORF">LDX50_26280</name>
</gene>
<feature type="binding site" evidence="3">
    <location>
        <position position="125"/>
    </location>
    <ligand>
        <name>a divalent metal cation</name>
        <dbReference type="ChEBI" id="CHEBI:60240"/>
    </ligand>
</feature>
<reference evidence="4" key="1">
    <citation type="submission" date="2021-09" db="EMBL/GenBank/DDBJ databases">
        <title>Fulvivirga sp. isolated from coastal sediment.</title>
        <authorList>
            <person name="Yu H."/>
        </authorList>
    </citation>
    <scope>NUCLEOTIDE SEQUENCE</scope>
    <source>
        <strain evidence="4">1062</strain>
    </source>
</reference>
<name>A0A9X1KYZ5_9BACT</name>
<dbReference type="GO" id="GO:0046872">
    <property type="term" value="F:metal ion binding"/>
    <property type="evidence" value="ECO:0007669"/>
    <property type="project" value="UniProtKB-KW"/>
</dbReference>
<protein>
    <recommendedName>
        <fullName evidence="6">Damage-inducible protein DinB</fullName>
    </recommendedName>
</protein>
<proteinExistence type="inferred from homology"/>
<evidence type="ECO:0008006" key="6">
    <source>
        <dbReference type="Google" id="ProtNLM"/>
    </source>
</evidence>
<dbReference type="InterPro" id="IPR007837">
    <property type="entry name" value="DinB"/>
</dbReference>
<evidence type="ECO:0000313" key="4">
    <source>
        <dbReference type="EMBL" id="MCA6078408.1"/>
    </source>
</evidence>
<feature type="binding site" evidence="3">
    <location>
        <position position="39"/>
    </location>
    <ligand>
        <name>a divalent metal cation</name>
        <dbReference type="ChEBI" id="CHEBI:60240"/>
    </ligand>
</feature>
<dbReference type="EMBL" id="JAIXNE010000006">
    <property type="protein sequence ID" value="MCA6078408.1"/>
    <property type="molecule type" value="Genomic_DNA"/>
</dbReference>
<organism evidence="4 5">
    <name type="scientific">Fulvivirga sedimenti</name>
    <dbReference type="NCBI Taxonomy" id="2879465"/>
    <lineage>
        <taxon>Bacteria</taxon>
        <taxon>Pseudomonadati</taxon>
        <taxon>Bacteroidota</taxon>
        <taxon>Cytophagia</taxon>
        <taxon>Cytophagales</taxon>
        <taxon>Fulvivirgaceae</taxon>
        <taxon>Fulvivirga</taxon>
    </lineage>
</organism>
<accession>A0A9X1KYZ5</accession>
<dbReference type="Pfam" id="PF05163">
    <property type="entry name" value="DinB"/>
    <property type="match status" value="1"/>
</dbReference>
<dbReference type="PANTHER" id="PTHR37302">
    <property type="entry name" value="SLR1116 PROTEIN"/>
    <property type="match status" value="1"/>
</dbReference>
<dbReference type="Gene3D" id="1.20.120.450">
    <property type="entry name" value="dinb family like domain"/>
    <property type="match status" value="1"/>
</dbReference>
<evidence type="ECO:0000256" key="2">
    <source>
        <dbReference type="ARBA" id="ARBA00022723"/>
    </source>
</evidence>
<keyword evidence="2 3" id="KW-0479">Metal-binding</keyword>
<keyword evidence="5" id="KW-1185">Reference proteome</keyword>
<dbReference type="RefSeq" id="WP_225699268.1">
    <property type="nucleotide sequence ID" value="NZ_JAIXNE010000006.1"/>
</dbReference>
<sequence>MKKHFVDLFEYNDWANQRMLITLEKNEITDQKLILLYGHIVSAQIVWLNRIKDLPTSPFPLWEEYKVRELWSMTEESTANWIYYLNHHKMETFEEMIFYKNSEGKKYENTIREIITQVINHSTYHRAQMAMRLKEIGIQPPSTDYIAYRRIR</sequence>
<dbReference type="InterPro" id="IPR034660">
    <property type="entry name" value="DinB/YfiT-like"/>
</dbReference>
<evidence type="ECO:0000313" key="5">
    <source>
        <dbReference type="Proteomes" id="UP001139409"/>
    </source>
</evidence>
<evidence type="ECO:0000256" key="1">
    <source>
        <dbReference type="ARBA" id="ARBA00008635"/>
    </source>
</evidence>
<comment type="caution">
    <text evidence="4">The sequence shown here is derived from an EMBL/GenBank/DDBJ whole genome shotgun (WGS) entry which is preliminary data.</text>
</comment>